<name>A0A7R8CRZ2_LEPSM</name>
<evidence type="ECO:0000313" key="2">
    <source>
        <dbReference type="Proteomes" id="UP000675881"/>
    </source>
</evidence>
<keyword evidence="2" id="KW-1185">Reference proteome</keyword>
<dbReference type="EMBL" id="HG994581">
    <property type="protein sequence ID" value="CAF2872535.1"/>
    <property type="molecule type" value="Genomic_DNA"/>
</dbReference>
<accession>A0A7R8CRZ2</accession>
<reference evidence="1" key="1">
    <citation type="submission" date="2021-02" db="EMBL/GenBank/DDBJ databases">
        <authorList>
            <person name="Bekaert M."/>
        </authorList>
    </citation>
    <scope>NUCLEOTIDE SEQUENCE</scope>
    <source>
        <strain evidence="1">IoA-00</strain>
    </source>
</reference>
<sequence length="136" mass="15647">MTYNFILEWQKGKDHAILDVLFRSPVIAPDESSLLTNVCKTSKIFSVKTTVENVYHSLINLENSAKSDENYSELKRNNEEYNVTNSTNPYDRQFLKLSNRLSIDGEFVFKGQKLVIPTAEIKKKFLRPSTPVIRTS</sequence>
<proteinExistence type="predicted"/>
<organism evidence="1 2">
    <name type="scientific">Lepeophtheirus salmonis</name>
    <name type="common">Salmon louse</name>
    <name type="synonym">Caligus salmonis</name>
    <dbReference type="NCBI Taxonomy" id="72036"/>
    <lineage>
        <taxon>Eukaryota</taxon>
        <taxon>Metazoa</taxon>
        <taxon>Ecdysozoa</taxon>
        <taxon>Arthropoda</taxon>
        <taxon>Crustacea</taxon>
        <taxon>Multicrustacea</taxon>
        <taxon>Hexanauplia</taxon>
        <taxon>Copepoda</taxon>
        <taxon>Siphonostomatoida</taxon>
        <taxon>Caligidae</taxon>
        <taxon>Lepeophtheirus</taxon>
    </lineage>
</organism>
<gene>
    <name evidence="1" type="ORF">LSAA_6786</name>
</gene>
<evidence type="ECO:0000313" key="1">
    <source>
        <dbReference type="EMBL" id="CAF2872535.1"/>
    </source>
</evidence>
<dbReference type="AlphaFoldDB" id="A0A7R8CRZ2"/>
<protein>
    <submittedName>
        <fullName evidence="1">(salmon louse) hypothetical protein</fullName>
    </submittedName>
</protein>
<dbReference type="Proteomes" id="UP000675881">
    <property type="component" value="Chromosome 2"/>
</dbReference>